<evidence type="ECO:0000313" key="2">
    <source>
        <dbReference type="Proteomes" id="UP000821865"/>
    </source>
</evidence>
<dbReference type="EMBL" id="CM023480">
    <property type="protein sequence ID" value="KAH7970590.1"/>
    <property type="molecule type" value="Genomic_DNA"/>
</dbReference>
<proteinExistence type="predicted"/>
<accession>A0ACB8DIC6</accession>
<gene>
    <name evidence="1" type="ORF">HPB49_011481</name>
</gene>
<protein>
    <submittedName>
        <fullName evidence="1">Uncharacterized protein</fullName>
    </submittedName>
</protein>
<evidence type="ECO:0000313" key="1">
    <source>
        <dbReference type="EMBL" id="KAH7970590.1"/>
    </source>
</evidence>
<dbReference type="Proteomes" id="UP000821865">
    <property type="component" value="Chromosome 11"/>
</dbReference>
<organism evidence="1 2">
    <name type="scientific">Dermacentor silvarum</name>
    <name type="common">Tick</name>
    <dbReference type="NCBI Taxonomy" id="543639"/>
    <lineage>
        <taxon>Eukaryota</taxon>
        <taxon>Metazoa</taxon>
        <taxon>Ecdysozoa</taxon>
        <taxon>Arthropoda</taxon>
        <taxon>Chelicerata</taxon>
        <taxon>Arachnida</taxon>
        <taxon>Acari</taxon>
        <taxon>Parasitiformes</taxon>
        <taxon>Ixodida</taxon>
        <taxon>Ixodoidea</taxon>
        <taxon>Ixodidae</taxon>
        <taxon>Rhipicephalinae</taxon>
        <taxon>Dermacentor</taxon>
    </lineage>
</organism>
<comment type="caution">
    <text evidence="1">The sequence shown here is derived from an EMBL/GenBank/DDBJ whole genome shotgun (WGS) entry which is preliminary data.</text>
</comment>
<sequence length="372" mass="40415">MAWIHGGQFIHGSAATPLVDGGNLAALGDVVVVTIAYRLQSFGYLYDGTENAPGNQGLHDQLLALKWIRENIAAFGGDPSEVTLFGFSAGGMSIGFFLTAPSARALFKRAIIHSGPVARNGLTKDKGAALIESFKFAKIFGCNNESSEAHMAGSFASCMRNVNASLISVLEQNFMNDGGKFMPIFGDHLLPTDPQVANFTGDRDVMIGYVASEGSVNLYVRFTDVFSKTLPPRNVSKVEMLYYLGALHKGLSISEVLTLRELYMRKIADVDYDKLRRALAEEQSDVLINCASVDTALKLAKAATSAKANNAVYLYKMNHVSRCTKVQPWLGMTHGDDTPFVFGRPLDENGCGGDIPFAKKVIEIWSNFAYGR</sequence>
<name>A0ACB8DIC6_DERSI</name>
<keyword evidence="2" id="KW-1185">Reference proteome</keyword>
<reference evidence="1" key="1">
    <citation type="submission" date="2020-05" db="EMBL/GenBank/DDBJ databases">
        <title>Large-scale comparative analyses of tick genomes elucidate their genetic diversity and vector capacities.</title>
        <authorList>
            <person name="Jia N."/>
            <person name="Wang J."/>
            <person name="Shi W."/>
            <person name="Du L."/>
            <person name="Sun Y."/>
            <person name="Zhan W."/>
            <person name="Jiang J."/>
            <person name="Wang Q."/>
            <person name="Zhang B."/>
            <person name="Ji P."/>
            <person name="Sakyi L.B."/>
            <person name="Cui X."/>
            <person name="Yuan T."/>
            <person name="Jiang B."/>
            <person name="Yang W."/>
            <person name="Lam T.T.-Y."/>
            <person name="Chang Q."/>
            <person name="Ding S."/>
            <person name="Wang X."/>
            <person name="Zhu J."/>
            <person name="Ruan X."/>
            <person name="Zhao L."/>
            <person name="Wei J."/>
            <person name="Que T."/>
            <person name="Du C."/>
            <person name="Cheng J."/>
            <person name="Dai P."/>
            <person name="Han X."/>
            <person name="Huang E."/>
            <person name="Gao Y."/>
            <person name="Liu J."/>
            <person name="Shao H."/>
            <person name="Ye R."/>
            <person name="Li L."/>
            <person name="Wei W."/>
            <person name="Wang X."/>
            <person name="Wang C."/>
            <person name="Yang T."/>
            <person name="Huo Q."/>
            <person name="Li W."/>
            <person name="Guo W."/>
            <person name="Chen H."/>
            <person name="Zhou L."/>
            <person name="Ni X."/>
            <person name="Tian J."/>
            <person name="Zhou Y."/>
            <person name="Sheng Y."/>
            <person name="Liu T."/>
            <person name="Pan Y."/>
            <person name="Xia L."/>
            <person name="Li J."/>
            <person name="Zhao F."/>
            <person name="Cao W."/>
        </authorList>
    </citation>
    <scope>NUCLEOTIDE SEQUENCE</scope>
    <source>
        <strain evidence="1">Dsil-2018</strain>
    </source>
</reference>